<dbReference type="VEuPathDB" id="PlasmoDB:C922_05514"/>
<dbReference type="EMBL" id="KI965545">
    <property type="protein sequence ID" value="EUD64102.1"/>
    <property type="molecule type" value="Genomic_DNA"/>
</dbReference>
<name>W6ZT66_9APIC</name>
<dbReference type="AlphaFoldDB" id="W6ZT66"/>
<organism evidence="2 3">
    <name type="scientific">Plasmodium inui San Antonio 1</name>
    <dbReference type="NCBI Taxonomy" id="1237626"/>
    <lineage>
        <taxon>Eukaryota</taxon>
        <taxon>Sar</taxon>
        <taxon>Alveolata</taxon>
        <taxon>Apicomplexa</taxon>
        <taxon>Aconoidasida</taxon>
        <taxon>Haemosporida</taxon>
        <taxon>Plasmodiidae</taxon>
        <taxon>Plasmodium</taxon>
        <taxon>Plasmodium (Plasmodium)</taxon>
    </lineage>
</organism>
<accession>W6ZT66</accession>
<evidence type="ECO:0000313" key="2">
    <source>
        <dbReference type="EMBL" id="EUD64102.1"/>
    </source>
</evidence>
<keyword evidence="3" id="KW-1185">Reference proteome</keyword>
<evidence type="ECO:0000256" key="1">
    <source>
        <dbReference type="SAM" id="MobiDB-lite"/>
    </source>
</evidence>
<evidence type="ECO:0000313" key="3">
    <source>
        <dbReference type="Proteomes" id="UP000030640"/>
    </source>
</evidence>
<dbReference type="Proteomes" id="UP000030640">
    <property type="component" value="Unassembled WGS sequence"/>
</dbReference>
<feature type="compositionally biased region" description="Basic and acidic residues" evidence="1">
    <location>
        <begin position="19"/>
        <end position="36"/>
    </location>
</feature>
<proteinExistence type="predicted"/>
<sequence>MITELLIITKVSSSQDNTIEEKEQSRRTTREGNYKIRSMKESIKPYKAIDAEDY</sequence>
<dbReference type="RefSeq" id="XP_008819307.1">
    <property type="nucleotide sequence ID" value="XM_008821085.1"/>
</dbReference>
<protein>
    <submittedName>
        <fullName evidence="2">Uncharacterized protein</fullName>
    </submittedName>
</protein>
<feature type="region of interest" description="Disordered" evidence="1">
    <location>
        <begin position="14"/>
        <end position="36"/>
    </location>
</feature>
<gene>
    <name evidence="2" type="ORF">C922_05514</name>
</gene>
<reference evidence="2 3" key="1">
    <citation type="submission" date="2013-02" db="EMBL/GenBank/DDBJ databases">
        <title>The Genome Sequence of Plasmodium inui San Antonio 1.</title>
        <authorList>
            <consortium name="The Broad Institute Genome Sequencing Platform"/>
            <consortium name="The Broad Institute Genome Sequencing Center for Infectious Disease"/>
            <person name="Neafsey D."/>
            <person name="Cheeseman I."/>
            <person name="Volkman S."/>
            <person name="Adams J."/>
            <person name="Walker B."/>
            <person name="Young S.K."/>
            <person name="Zeng Q."/>
            <person name="Gargeya S."/>
            <person name="Fitzgerald M."/>
            <person name="Haas B."/>
            <person name="Abouelleil A."/>
            <person name="Alvarado L."/>
            <person name="Arachchi H.M."/>
            <person name="Berlin A.M."/>
            <person name="Chapman S.B."/>
            <person name="Dewar J."/>
            <person name="Goldberg J."/>
            <person name="Griggs A."/>
            <person name="Gujja S."/>
            <person name="Hansen M."/>
            <person name="Howarth C."/>
            <person name="Imamovic A."/>
            <person name="Larimer J."/>
            <person name="McCowan C."/>
            <person name="Murphy C."/>
            <person name="Neiman D."/>
            <person name="Pearson M."/>
            <person name="Priest M."/>
            <person name="Roberts A."/>
            <person name="Saif S."/>
            <person name="Shea T."/>
            <person name="Sisk P."/>
            <person name="Sykes S."/>
            <person name="Wortman J."/>
            <person name="Nusbaum C."/>
            <person name="Birren B."/>
        </authorList>
    </citation>
    <scope>NUCLEOTIDE SEQUENCE [LARGE SCALE GENOMIC DNA]</scope>
    <source>
        <strain evidence="2 3">San Antonio 1</strain>
    </source>
</reference>
<dbReference type="GeneID" id="20040788"/>